<sequence>MKKVAKDFGSHELLLNYANRRWGLTKTSRVGEVMALIRECQPSTFEEWKEWYFEHAYTKAKYPEKVSRECLQELGNRLYQKLKDTVIPQVLDSVSRLTEADCVDYIYELTICRTYDGYLTEKSIIYNELAKKFPDVTFEETDPELDHAGDVDYLGKIGEKAFGIQVKPITANASLGNYSVTARMQSSFRAFEDDFGGKVFVIFSVDDHIKNTEILDDIQSEINRLKSL</sequence>
<keyword evidence="1" id="KW-0540">Nuclease</keyword>
<accession>A0A0S6W5M1</accession>
<dbReference type="EMBL" id="DF820459">
    <property type="protein sequence ID" value="GAK53553.1"/>
    <property type="molecule type" value="Genomic_DNA"/>
</dbReference>
<organism evidence="1 2">
    <name type="scientific">Candidatus Moduliflexus flocculans</name>
    <dbReference type="NCBI Taxonomy" id="1499966"/>
    <lineage>
        <taxon>Bacteria</taxon>
        <taxon>Candidatus Moduliflexota</taxon>
        <taxon>Candidatus Moduliflexia</taxon>
        <taxon>Candidatus Moduliflexales</taxon>
        <taxon>Candidatus Moduliflexaceae</taxon>
    </lineage>
</organism>
<name>A0A0S6W5M1_9BACT</name>
<keyword evidence="2" id="KW-1185">Reference proteome</keyword>
<keyword evidence="1" id="KW-0255">Endonuclease</keyword>
<dbReference type="AlphaFoldDB" id="A0A0S6W5M1"/>
<dbReference type="InterPro" id="IPR019068">
    <property type="entry name" value="Restrct_endonuc_II_MjaI"/>
</dbReference>
<dbReference type="GO" id="GO:0009036">
    <property type="term" value="F:type II site-specific deoxyribonuclease activity"/>
    <property type="evidence" value="ECO:0007669"/>
    <property type="project" value="InterPro"/>
</dbReference>
<proteinExistence type="predicted"/>
<dbReference type="Proteomes" id="UP000030700">
    <property type="component" value="Unassembled WGS sequence"/>
</dbReference>
<reference evidence="1 2" key="1">
    <citation type="journal article" date="2015" name="PeerJ">
        <title>First genomic representation of candidate bacterial phylum KSB3 points to enhanced environmental sensing as a trigger of wastewater bulking.</title>
        <authorList>
            <person name="Sekiguchi Y."/>
            <person name="Ohashi A."/>
            <person name="Parks D.H."/>
            <person name="Yamauchi T."/>
            <person name="Tyson G.W."/>
            <person name="Hugenholtz P."/>
        </authorList>
    </citation>
    <scope>NUCLEOTIDE SEQUENCE [LARGE SCALE GENOMIC DNA]</scope>
</reference>
<dbReference type="STRING" id="1499966.U14_04819"/>
<dbReference type="Pfam" id="PF09568">
    <property type="entry name" value="RE_MjaI"/>
    <property type="match status" value="1"/>
</dbReference>
<evidence type="ECO:0000313" key="2">
    <source>
        <dbReference type="Proteomes" id="UP000030700"/>
    </source>
</evidence>
<dbReference type="GO" id="GO:0009307">
    <property type="term" value="P:DNA restriction-modification system"/>
    <property type="evidence" value="ECO:0007669"/>
    <property type="project" value="InterPro"/>
</dbReference>
<protein>
    <submittedName>
        <fullName evidence="1">MjaI restriction endonuclease</fullName>
    </submittedName>
</protein>
<keyword evidence="1" id="KW-0378">Hydrolase</keyword>
<gene>
    <name evidence="1" type="ORF">U14_04819</name>
</gene>
<dbReference type="GO" id="GO:0003677">
    <property type="term" value="F:DNA binding"/>
    <property type="evidence" value="ECO:0007669"/>
    <property type="project" value="InterPro"/>
</dbReference>
<evidence type="ECO:0000313" key="1">
    <source>
        <dbReference type="EMBL" id="GAK53553.1"/>
    </source>
</evidence>
<dbReference type="HOGENOM" id="CLU_112805_0_0_0"/>